<feature type="transmembrane region" description="Helical" evidence="6">
    <location>
        <begin position="71"/>
        <end position="93"/>
    </location>
</feature>
<evidence type="ECO:0000256" key="3">
    <source>
        <dbReference type="ARBA" id="ARBA00022692"/>
    </source>
</evidence>
<accession>A0A162KWG9</accession>
<dbReference type="GO" id="GO:0000271">
    <property type="term" value="P:polysaccharide biosynthetic process"/>
    <property type="evidence" value="ECO:0007669"/>
    <property type="project" value="InterPro"/>
</dbReference>
<sequence length="123" mass="14554">MRFINKEFLKFIISGGINTVATYGIYLLLLLLWEYMISYTISYVLGIFLSYYLNTFFVFKEKVTFLKFIKFPVVYLVQYLMNLVILHLLVEYIKLPAEIVPIIVVILTMPITYLLSKYIIKGR</sequence>
<evidence type="ECO:0000256" key="1">
    <source>
        <dbReference type="ARBA" id="ARBA00004141"/>
    </source>
</evidence>
<feature type="transmembrane region" description="Helical" evidence="6">
    <location>
        <begin position="39"/>
        <end position="59"/>
    </location>
</feature>
<evidence type="ECO:0000313" key="8">
    <source>
        <dbReference type="EMBL" id="OAB75083.1"/>
    </source>
</evidence>
<feature type="transmembrane region" description="Helical" evidence="6">
    <location>
        <begin position="99"/>
        <end position="120"/>
    </location>
</feature>
<evidence type="ECO:0000256" key="5">
    <source>
        <dbReference type="ARBA" id="ARBA00023136"/>
    </source>
</evidence>
<gene>
    <name evidence="8" type="ORF">PNBC_09390</name>
</gene>
<evidence type="ECO:0000313" key="9">
    <source>
        <dbReference type="Proteomes" id="UP000077134"/>
    </source>
</evidence>
<reference evidence="8 9" key="1">
    <citation type="submission" date="2016-02" db="EMBL/GenBank/DDBJ databases">
        <title>Paenibacillus sp. LPB0068, isolated from Crassostrea gigas.</title>
        <authorList>
            <person name="Shin S.-K."/>
            <person name="Yi H."/>
        </authorList>
    </citation>
    <scope>NUCLEOTIDE SEQUENCE [LARGE SCALE GENOMIC DNA]</scope>
    <source>
        <strain evidence="8 9">LPB0068</strain>
    </source>
</reference>
<dbReference type="Proteomes" id="UP000077134">
    <property type="component" value="Unassembled WGS sequence"/>
</dbReference>
<dbReference type="GO" id="GO:0005886">
    <property type="term" value="C:plasma membrane"/>
    <property type="evidence" value="ECO:0007669"/>
    <property type="project" value="TreeGrafter"/>
</dbReference>
<evidence type="ECO:0000256" key="6">
    <source>
        <dbReference type="SAM" id="Phobius"/>
    </source>
</evidence>
<comment type="similarity">
    <text evidence="2">Belongs to the GtrA family.</text>
</comment>
<dbReference type="InterPro" id="IPR051401">
    <property type="entry name" value="GtrA_CellWall_Glycosyl"/>
</dbReference>
<name>A0A162KWG9_9BACL</name>
<comment type="caution">
    <text evidence="8">The sequence shown here is derived from an EMBL/GenBank/DDBJ whole genome shotgun (WGS) entry which is preliminary data.</text>
</comment>
<dbReference type="RefSeq" id="WP_068657524.1">
    <property type="nucleotide sequence ID" value="NZ_CP017770.1"/>
</dbReference>
<organism evidence="8 9">
    <name type="scientific">Paenibacillus crassostreae</name>
    <dbReference type="NCBI Taxonomy" id="1763538"/>
    <lineage>
        <taxon>Bacteria</taxon>
        <taxon>Bacillati</taxon>
        <taxon>Bacillota</taxon>
        <taxon>Bacilli</taxon>
        <taxon>Bacillales</taxon>
        <taxon>Paenibacillaceae</taxon>
        <taxon>Paenibacillus</taxon>
    </lineage>
</organism>
<dbReference type="PANTHER" id="PTHR38459">
    <property type="entry name" value="PROPHAGE BACTOPRENOL-LINKED GLUCOSE TRANSLOCASE HOMOLOG"/>
    <property type="match status" value="1"/>
</dbReference>
<protein>
    <submittedName>
        <fullName evidence="8">Polysaccharide synthesis protein GtrA</fullName>
    </submittedName>
</protein>
<feature type="transmembrane region" description="Helical" evidence="6">
    <location>
        <begin position="12"/>
        <end position="33"/>
    </location>
</feature>
<evidence type="ECO:0000256" key="4">
    <source>
        <dbReference type="ARBA" id="ARBA00022989"/>
    </source>
</evidence>
<dbReference type="EMBL" id="LSFN01000013">
    <property type="protein sequence ID" value="OAB75083.1"/>
    <property type="molecule type" value="Genomic_DNA"/>
</dbReference>
<keyword evidence="3 6" id="KW-0812">Transmembrane</keyword>
<dbReference type="Pfam" id="PF04138">
    <property type="entry name" value="GtrA_DPMS_TM"/>
    <property type="match status" value="1"/>
</dbReference>
<keyword evidence="9" id="KW-1185">Reference proteome</keyword>
<keyword evidence="5 6" id="KW-0472">Membrane</keyword>
<feature type="domain" description="GtrA/DPMS transmembrane" evidence="7">
    <location>
        <begin position="10"/>
        <end position="120"/>
    </location>
</feature>
<dbReference type="AlphaFoldDB" id="A0A162KWG9"/>
<dbReference type="STRING" id="1763538.LPB68_14545"/>
<dbReference type="OrthoDB" id="2666802at2"/>
<dbReference type="PANTHER" id="PTHR38459:SF1">
    <property type="entry name" value="PROPHAGE BACTOPRENOL-LINKED GLUCOSE TRANSLOCASE HOMOLOG"/>
    <property type="match status" value="1"/>
</dbReference>
<comment type="subcellular location">
    <subcellularLocation>
        <location evidence="1">Membrane</location>
        <topology evidence="1">Multi-pass membrane protein</topology>
    </subcellularLocation>
</comment>
<dbReference type="InterPro" id="IPR007267">
    <property type="entry name" value="GtrA_DPMS_TM"/>
</dbReference>
<dbReference type="KEGG" id="pcx:LPB68_14545"/>
<proteinExistence type="inferred from homology"/>
<evidence type="ECO:0000256" key="2">
    <source>
        <dbReference type="ARBA" id="ARBA00009399"/>
    </source>
</evidence>
<evidence type="ECO:0000259" key="7">
    <source>
        <dbReference type="Pfam" id="PF04138"/>
    </source>
</evidence>
<keyword evidence="4 6" id="KW-1133">Transmembrane helix</keyword>